<protein>
    <recommendedName>
        <fullName evidence="4">MFS transporter</fullName>
    </recommendedName>
</protein>
<reference evidence="2" key="2">
    <citation type="submission" date="2022-11" db="EMBL/GenBank/DDBJ databases">
        <title>Draft genome sequencing of Pseudomonas atacamensis RS3R1.</title>
        <authorList>
            <person name="Furuya T."/>
            <person name="Kaneko H."/>
        </authorList>
    </citation>
    <scope>NUCLEOTIDE SEQUENCE</scope>
    <source>
        <strain evidence="2">RS3R-1</strain>
    </source>
</reference>
<accession>A0ABQ5PDZ2</accession>
<evidence type="ECO:0008006" key="4">
    <source>
        <dbReference type="Google" id="ProtNLM"/>
    </source>
</evidence>
<evidence type="ECO:0000313" key="2">
    <source>
        <dbReference type="EMBL" id="GLH41713.1"/>
    </source>
</evidence>
<evidence type="ECO:0000256" key="1">
    <source>
        <dbReference type="SAM" id="Phobius"/>
    </source>
</evidence>
<name>A0ABQ5PDZ2_9PSED</name>
<evidence type="ECO:0000313" key="3">
    <source>
        <dbReference type="Proteomes" id="UP001145022"/>
    </source>
</evidence>
<keyword evidence="1" id="KW-0812">Transmembrane</keyword>
<keyword evidence="3" id="KW-1185">Reference proteome</keyword>
<comment type="caution">
    <text evidence="2">The sequence shown here is derived from an EMBL/GenBank/DDBJ whole genome shotgun (WGS) entry which is preliminary data.</text>
</comment>
<feature type="transmembrane region" description="Helical" evidence="1">
    <location>
        <begin position="45"/>
        <end position="64"/>
    </location>
</feature>
<reference evidence="2" key="1">
    <citation type="journal article" date="2021" name="Sci. Rep.">
        <title>An efficient direct screening system for microorganisms that activate plant immune responses based on plant-microbe interactions using cultured plant cells.</title>
        <authorList>
            <person name="Kurokawa M."/>
            <person name="Nakano M."/>
            <person name="Kitahata N."/>
            <person name="Kuchitsu K."/>
            <person name="Furuya T."/>
        </authorList>
    </citation>
    <scope>NUCLEOTIDE SEQUENCE</scope>
    <source>
        <strain evidence="2">RS3R-1</strain>
    </source>
</reference>
<keyword evidence="1" id="KW-1133">Transmembrane helix</keyword>
<dbReference type="Proteomes" id="UP001145022">
    <property type="component" value="Unassembled WGS sequence"/>
</dbReference>
<feature type="transmembrane region" description="Helical" evidence="1">
    <location>
        <begin position="12"/>
        <end position="39"/>
    </location>
</feature>
<sequence>MSRLQREPAALRLPIFSVLTLLQMSGFGIGMLVAAPFYAWWTPGAVVMLFHGIPLGTLCVVTLLRIRRGRVARSSPTPAP</sequence>
<reference evidence="2" key="3">
    <citation type="journal article" date="2023" name="J. Biotechnol.">
        <title>Draft Genome Sequences of Endophytic Pseudomonas Strains, Isolated from the Interior of Brassicaceae Plants.</title>
        <authorList>
            <person name="Kaneko H."/>
            <person name="Furuya T."/>
        </authorList>
    </citation>
    <scope>NUCLEOTIDE SEQUENCE</scope>
    <source>
        <strain evidence="2">RS3R-1</strain>
    </source>
</reference>
<dbReference type="EMBL" id="BSCQ01000025">
    <property type="protein sequence ID" value="GLH41713.1"/>
    <property type="molecule type" value="Genomic_DNA"/>
</dbReference>
<keyword evidence="1" id="KW-0472">Membrane</keyword>
<proteinExistence type="predicted"/>
<gene>
    <name evidence="2" type="ORF">RS3R1_08000</name>
</gene>
<organism evidence="2 3">
    <name type="scientific">Pseudomonas atacamensis</name>
    <dbReference type="NCBI Taxonomy" id="2565368"/>
    <lineage>
        <taxon>Bacteria</taxon>
        <taxon>Pseudomonadati</taxon>
        <taxon>Pseudomonadota</taxon>
        <taxon>Gammaproteobacteria</taxon>
        <taxon>Pseudomonadales</taxon>
        <taxon>Pseudomonadaceae</taxon>
        <taxon>Pseudomonas</taxon>
    </lineage>
</organism>